<reference evidence="2 3" key="1">
    <citation type="submission" date="2023-11" db="EMBL/GenBank/DDBJ databases">
        <title>Halocaridina rubra genome assembly.</title>
        <authorList>
            <person name="Smith C."/>
        </authorList>
    </citation>
    <scope>NUCLEOTIDE SEQUENCE [LARGE SCALE GENOMIC DNA]</scope>
    <source>
        <strain evidence="2">EP-1</strain>
        <tissue evidence="2">Whole</tissue>
    </source>
</reference>
<evidence type="ECO:0000313" key="3">
    <source>
        <dbReference type="Proteomes" id="UP001381693"/>
    </source>
</evidence>
<gene>
    <name evidence="2" type="ORF">SK128_016619</name>
</gene>
<evidence type="ECO:0000256" key="1">
    <source>
        <dbReference type="SAM" id="MobiDB-lite"/>
    </source>
</evidence>
<keyword evidence="3" id="KW-1185">Reference proteome</keyword>
<protein>
    <submittedName>
        <fullName evidence="2">Uncharacterized protein</fullName>
    </submittedName>
</protein>
<accession>A0AAN8XE36</accession>
<feature type="compositionally biased region" description="Low complexity" evidence="1">
    <location>
        <begin position="93"/>
        <end position="102"/>
    </location>
</feature>
<dbReference type="EMBL" id="JAXCGZ010004014">
    <property type="protein sequence ID" value="KAK7082456.1"/>
    <property type="molecule type" value="Genomic_DNA"/>
</dbReference>
<comment type="caution">
    <text evidence="2">The sequence shown here is derived from an EMBL/GenBank/DDBJ whole genome shotgun (WGS) entry which is preliminary data.</text>
</comment>
<name>A0AAN8XE36_HALRR</name>
<organism evidence="2 3">
    <name type="scientific">Halocaridina rubra</name>
    <name type="common">Hawaiian red shrimp</name>
    <dbReference type="NCBI Taxonomy" id="373956"/>
    <lineage>
        <taxon>Eukaryota</taxon>
        <taxon>Metazoa</taxon>
        <taxon>Ecdysozoa</taxon>
        <taxon>Arthropoda</taxon>
        <taxon>Crustacea</taxon>
        <taxon>Multicrustacea</taxon>
        <taxon>Malacostraca</taxon>
        <taxon>Eumalacostraca</taxon>
        <taxon>Eucarida</taxon>
        <taxon>Decapoda</taxon>
        <taxon>Pleocyemata</taxon>
        <taxon>Caridea</taxon>
        <taxon>Atyoidea</taxon>
        <taxon>Atyidae</taxon>
        <taxon>Halocaridina</taxon>
    </lineage>
</organism>
<feature type="non-terminal residue" evidence="2">
    <location>
        <position position="1"/>
    </location>
</feature>
<feature type="region of interest" description="Disordered" evidence="1">
    <location>
        <begin position="79"/>
        <end position="102"/>
    </location>
</feature>
<sequence length="153" mass="16722">DGQCEVDNSTRPLLLEKCNEMALMANGSITGEELDTMMNDCMFDLCSVYTNTSGNPEALQEYMGDIMNSTEEIMDNAVKTTDADPLPPPLPAPARSTRLPKWTTSTTLTEHLVTAYSTYDDYLTTTEVLLPPSQQPAPPETKPKPSGTSKILT</sequence>
<dbReference type="AlphaFoldDB" id="A0AAN8XE36"/>
<feature type="region of interest" description="Disordered" evidence="1">
    <location>
        <begin position="127"/>
        <end position="153"/>
    </location>
</feature>
<dbReference type="Proteomes" id="UP001381693">
    <property type="component" value="Unassembled WGS sequence"/>
</dbReference>
<proteinExistence type="predicted"/>
<evidence type="ECO:0000313" key="2">
    <source>
        <dbReference type="EMBL" id="KAK7082456.1"/>
    </source>
</evidence>